<feature type="region of interest" description="Disordered" evidence="1">
    <location>
        <begin position="74"/>
        <end position="98"/>
    </location>
</feature>
<evidence type="ECO:0000313" key="2">
    <source>
        <dbReference type="EMBL" id="CAL8077393.1"/>
    </source>
</evidence>
<evidence type="ECO:0000256" key="1">
    <source>
        <dbReference type="SAM" id="MobiDB-lite"/>
    </source>
</evidence>
<accession>A0ABP1PX38</accession>
<evidence type="ECO:0000313" key="3">
    <source>
        <dbReference type="Proteomes" id="UP001642540"/>
    </source>
</evidence>
<name>A0ABP1PX38_9HEXA</name>
<keyword evidence="3" id="KW-1185">Reference proteome</keyword>
<dbReference type="EMBL" id="CAXLJM020000012">
    <property type="protein sequence ID" value="CAL8077393.1"/>
    <property type="molecule type" value="Genomic_DNA"/>
</dbReference>
<sequence length="310" mass="33961">MCLVHAPKPNDQVASTTDTNRSASHRGNLSRDNIPFLPKVSIAPRVISNETTMKTIISTHLIPTMPTVALSQNAARPTLPSTKGSKTSLAGTQEKSETERNLAVLDNTGIAHNIGPLVGVLLIASNKTNVRTTDGGRNMPAQDIANKLPKHDIFNSDHAINRTIVTSNNVSYSVSTEDPIKMKSHITNETIPFVKNVTKLQSLTNGSFLLNASNAKSDNTTIQNVVSPNNISMQNSKVALNGSIIKYFLSTTKRPTFENKNFGVEEKMLNSTTELKNNTKLTESKCDKEWNWTTKDIFSQIIPSFVCRNV</sequence>
<proteinExistence type="predicted"/>
<feature type="compositionally biased region" description="Polar residues" evidence="1">
    <location>
        <begin position="12"/>
        <end position="31"/>
    </location>
</feature>
<dbReference type="Proteomes" id="UP001642540">
    <property type="component" value="Unassembled WGS sequence"/>
</dbReference>
<organism evidence="2 3">
    <name type="scientific">Orchesella dallaii</name>
    <dbReference type="NCBI Taxonomy" id="48710"/>
    <lineage>
        <taxon>Eukaryota</taxon>
        <taxon>Metazoa</taxon>
        <taxon>Ecdysozoa</taxon>
        <taxon>Arthropoda</taxon>
        <taxon>Hexapoda</taxon>
        <taxon>Collembola</taxon>
        <taxon>Entomobryomorpha</taxon>
        <taxon>Entomobryoidea</taxon>
        <taxon>Orchesellidae</taxon>
        <taxon>Orchesellinae</taxon>
        <taxon>Orchesella</taxon>
    </lineage>
</organism>
<feature type="region of interest" description="Disordered" evidence="1">
    <location>
        <begin position="1"/>
        <end position="33"/>
    </location>
</feature>
<feature type="compositionally biased region" description="Polar residues" evidence="1">
    <location>
        <begin position="74"/>
        <end position="93"/>
    </location>
</feature>
<gene>
    <name evidence="2" type="ORF">ODALV1_LOCUS3802</name>
</gene>
<protein>
    <submittedName>
        <fullName evidence="2">Uncharacterized protein</fullName>
    </submittedName>
</protein>
<comment type="caution">
    <text evidence="2">The sequence shown here is derived from an EMBL/GenBank/DDBJ whole genome shotgun (WGS) entry which is preliminary data.</text>
</comment>
<reference evidence="2 3" key="1">
    <citation type="submission" date="2024-08" db="EMBL/GenBank/DDBJ databases">
        <authorList>
            <person name="Cucini C."/>
            <person name="Frati F."/>
        </authorList>
    </citation>
    <scope>NUCLEOTIDE SEQUENCE [LARGE SCALE GENOMIC DNA]</scope>
</reference>